<evidence type="ECO:0000313" key="1">
    <source>
        <dbReference type="EMBL" id="MBY0759837.1"/>
    </source>
</evidence>
<name>A0ABS7L9Z5_9FIRM</name>
<keyword evidence="2" id="KW-1185">Reference proteome</keyword>
<accession>A0ABS7L9Z5</accession>
<sequence length="157" mass="17848">MNVSIYSRKAIEQLLNANFPNNVAVISFCDPVDCCKSVIHTPVDYTGKTDRVVHVAIHDIDLSVLPEFGLTYETYFPEADSVAEFIYSAKRDGMDIICQCEYGESRSSGCAAAILEHFYKNGISIFADYRYYPNQVVYHKVFDALENYKRKMVVPYA</sequence>
<dbReference type="RefSeq" id="WP_221920358.1">
    <property type="nucleotide sequence ID" value="NZ_CP173660.1"/>
</dbReference>
<organism evidence="1 2">
    <name type="scientific">Sellimonas caecigallum</name>
    <dbReference type="NCBI Taxonomy" id="2592333"/>
    <lineage>
        <taxon>Bacteria</taxon>
        <taxon>Bacillati</taxon>
        <taxon>Bacillota</taxon>
        <taxon>Clostridia</taxon>
        <taxon>Lachnospirales</taxon>
        <taxon>Lachnospiraceae</taxon>
        <taxon>Sellimonas</taxon>
    </lineage>
</organism>
<proteinExistence type="predicted"/>
<dbReference type="Proteomes" id="UP000779049">
    <property type="component" value="Unassembled WGS sequence"/>
</dbReference>
<reference evidence="1 2" key="1">
    <citation type="journal article" date="2020" name="New Microbes New Infect">
        <title>Sellimonas caecigallum sp. nov., description and genome sequence of a new member of the Sellimonas genus isolated from the cecum of feral chicken.</title>
        <authorList>
            <person name="Wongkuna S."/>
            <person name="Ghimire S."/>
            <person name="Antony L."/>
            <person name="Chankhamhaengdecha S."/>
            <person name="Janvilisri T."/>
            <person name="Scaria J."/>
        </authorList>
    </citation>
    <scope>NUCLEOTIDE SEQUENCE [LARGE SCALE GENOMIC DNA]</scope>
    <source>
        <strain evidence="1 2">SW451</strain>
    </source>
</reference>
<gene>
    <name evidence="1" type="ORF">FLB61_12265</name>
</gene>
<dbReference type="EMBL" id="VIRV01000028">
    <property type="protein sequence ID" value="MBY0759837.1"/>
    <property type="molecule type" value="Genomic_DNA"/>
</dbReference>
<comment type="caution">
    <text evidence="1">The sequence shown here is derived from an EMBL/GenBank/DDBJ whole genome shotgun (WGS) entry which is preliminary data.</text>
</comment>
<evidence type="ECO:0000313" key="2">
    <source>
        <dbReference type="Proteomes" id="UP000779049"/>
    </source>
</evidence>
<protein>
    <submittedName>
        <fullName evidence="1">Uncharacterized protein</fullName>
    </submittedName>
</protein>